<comment type="caution">
    <text evidence="3">The sequence shown here is derived from an EMBL/GenBank/DDBJ whole genome shotgun (WGS) entry which is preliminary data.</text>
</comment>
<sequence>MGDKKDYLIYKLSETVKTTSRIDKELFTKFNVKRGLRNEDNTGVLVGLTKVGDVVGYERLPEGGLKPIPGKLFYRGVDLEDLVHGIEAENRLGFEETAFLLLSGYLPDKEELKTFSNIINESMALDTKMKMNILELEGQNIMNILARSVLEMYTYDQHADDISRENLVRQSIDLIAKFPTIIAYAYNILRHSQQGRSLHIRHPLEGASLAENFLYMIKGPNNYTDLDVKLLDLCLILHAEHGGGNNSTFTVRVTSSTQTDTYSSIAAGIGSLKGPLHGGANIEVKDMFDHLKTTIKDWSSVKEIDNYFNKMLNKEAYNRSGLIYGIGHAVYTISDPRAILLKELARSLAEEKGRQKEFAFLELLEERAINAFMTFKGSDINKQVCTNVDFYSGFVYDVMGLPTEVYTPLFAMSRVTGWTAHRIEELNFASKRIIRPAYKNVGEKMPFVPLNKR</sequence>
<evidence type="ECO:0000256" key="1">
    <source>
        <dbReference type="ARBA" id="ARBA00010566"/>
    </source>
</evidence>
<reference evidence="3" key="1">
    <citation type="submission" date="2019-08" db="EMBL/GenBank/DDBJ databases">
        <authorList>
            <person name="Kucharzyk K."/>
            <person name="Murdoch R.W."/>
            <person name="Higgins S."/>
            <person name="Loffler F."/>
        </authorList>
    </citation>
    <scope>NUCLEOTIDE SEQUENCE</scope>
</reference>
<evidence type="ECO:0000256" key="2">
    <source>
        <dbReference type="ARBA" id="ARBA00022679"/>
    </source>
</evidence>
<dbReference type="InterPro" id="IPR036969">
    <property type="entry name" value="Citrate_synthase_sf"/>
</dbReference>
<protein>
    <recommendedName>
        <fullName evidence="4">Citrate synthase</fullName>
    </recommendedName>
</protein>
<dbReference type="GO" id="GO:0046912">
    <property type="term" value="F:acyltransferase activity, acyl groups converted into alkyl on transfer"/>
    <property type="evidence" value="ECO:0007669"/>
    <property type="project" value="InterPro"/>
</dbReference>
<dbReference type="PRINTS" id="PR00143">
    <property type="entry name" value="CITRTSNTHASE"/>
</dbReference>
<accession>A0A644W462</accession>
<dbReference type="GO" id="GO:0005975">
    <property type="term" value="P:carbohydrate metabolic process"/>
    <property type="evidence" value="ECO:0007669"/>
    <property type="project" value="TreeGrafter"/>
</dbReference>
<dbReference type="SUPFAM" id="SSF48256">
    <property type="entry name" value="Citrate synthase"/>
    <property type="match status" value="1"/>
</dbReference>
<dbReference type="InterPro" id="IPR002020">
    <property type="entry name" value="Citrate_synthase"/>
</dbReference>
<evidence type="ECO:0008006" key="4">
    <source>
        <dbReference type="Google" id="ProtNLM"/>
    </source>
</evidence>
<keyword evidence="2" id="KW-0808">Transferase</keyword>
<dbReference type="PANTHER" id="PTHR11739:SF4">
    <property type="entry name" value="CITRATE SYNTHASE, PEROXISOMAL"/>
    <property type="match status" value="1"/>
</dbReference>
<dbReference type="GO" id="GO:0005829">
    <property type="term" value="C:cytosol"/>
    <property type="evidence" value="ECO:0007669"/>
    <property type="project" value="TreeGrafter"/>
</dbReference>
<gene>
    <name evidence="3" type="ORF">SDC9_44697</name>
</gene>
<dbReference type="InterPro" id="IPR016142">
    <property type="entry name" value="Citrate_synth-like_lrg_a-sub"/>
</dbReference>
<dbReference type="PIRSF" id="PIRSF001369">
    <property type="entry name" value="Citrate_synth"/>
    <property type="match status" value="1"/>
</dbReference>
<dbReference type="InterPro" id="IPR024176">
    <property type="entry name" value="Citrate_synthase_bac-typ"/>
</dbReference>
<comment type="similarity">
    <text evidence="1">Belongs to the citrate synthase family.</text>
</comment>
<organism evidence="3">
    <name type="scientific">bioreactor metagenome</name>
    <dbReference type="NCBI Taxonomy" id="1076179"/>
    <lineage>
        <taxon>unclassified sequences</taxon>
        <taxon>metagenomes</taxon>
        <taxon>ecological metagenomes</taxon>
    </lineage>
</organism>
<dbReference type="EMBL" id="VSSQ01000611">
    <property type="protein sequence ID" value="MPL98491.1"/>
    <property type="molecule type" value="Genomic_DNA"/>
</dbReference>
<dbReference type="InterPro" id="IPR016143">
    <property type="entry name" value="Citrate_synth-like_sm_a-sub"/>
</dbReference>
<name>A0A644W462_9ZZZZ</name>
<dbReference type="GO" id="GO:0006099">
    <property type="term" value="P:tricarboxylic acid cycle"/>
    <property type="evidence" value="ECO:0007669"/>
    <property type="project" value="InterPro"/>
</dbReference>
<dbReference type="Pfam" id="PF00285">
    <property type="entry name" value="Citrate_synt"/>
    <property type="match status" value="1"/>
</dbReference>
<dbReference type="Gene3D" id="1.10.580.10">
    <property type="entry name" value="Citrate Synthase, domain 1"/>
    <property type="match status" value="1"/>
</dbReference>
<evidence type="ECO:0000313" key="3">
    <source>
        <dbReference type="EMBL" id="MPL98491.1"/>
    </source>
</evidence>
<proteinExistence type="inferred from homology"/>
<dbReference type="Gene3D" id="1.10.230.10">
    <property type="entry name" value="Cytochrome P450-Terp, domain 2"/>
    <property type="match status" value="1"/>
</dbReference>
<dbReference type="NCBIfam" id="NF010635">
    <property type="entry name" value="PRK14032.1"/>
    <property type="match status" value="1"/>
</dbReference>
<dbReference type="AlphaFoldDB" id="A0A644W462"/>
<dbReference type="PANTHER" id="PTHR11739">
    <property type="entry name" value="CITRATE SYNTHASE"/>
    <property type="match status" value="1"/>
</dbReference>